<keyword evidence="1" id="KW-0175">Coiled coil</keyword>
<feature type="region of interest" description="Disordered" evidence="2">
    <location>
        <begin position="1"/>
        <end position="35"/>
    </location>
</feature>
<protein>
    <submittedName>
        <fullName evidence="3">Uncharacterized protein</fullName>
    </submittedName>
</protein>
<comment type="caution">
    <text evidence="3">The sequence shown here is derived from an EMBL/GenBank/DDBJ whole genome shotgun (WGS) entry which is preliminary data.</text>
</comment>
<gene>
    <name evidence="3" type="ORF">Focb16_v001187</name>
</gene>
<evidence type="ECO:0000256" key="1">
    <source>
        <dbReference type="SAM" id="Coils"/>
    </source>
</evidence>
<sequence>MKEAQQKKSKPGPPPGSEIPVSDSSNDLAQEPATFVNVDQLLEQRNHQATRVMGALGPLVSQIEPQRRPDDESPVAATRLSDSCDNKATSDSMESQCPELTVVLDNSRSISPQETSKVIKRAQSSLGQLVSLLQRSTSTSTEGSDASEIAALQDLLDKEQQNNQSLTGDHENLTREYKRLDREHGKKMDEIHETNERLHDALLERDQLRQLLEGGTFANSAKTADSTILGTWKQLAYKIRNLAHILAHTPDTLDLGDVAKQRLRFLSNDYVNLLKGEDYIHALMQGYLWALLEDRVFQPNPTDQPIWGGSQITCLKLARDDIYCQCHMGDVCLVHGVHVLTFLARLASETGKNPDYLATFAHAARCFSQVSTMYSKLWDDDHRFIEQVVSLEAQRLQPFFLRRSARLDRTEKKISEELKDIIHSAVELDKMMMCSKARFMIEWKTPAKTSRSNARYNREFMEAVIYDGELGPKSRVKFFTSPILLKAGTADGQKYNTTNVLAKASVVCN</sequence>
<reference evidence="3 4" key="1">
    <citation type="journal article" date="2019" name="Microbiol. Resour. Announc.">
        <title>High-quality draft genome sequence of Fusarium oxysporum f. sp. cubense strain 160527, a causal agent of Panama disease.</title>
        <authorList>
            <person name="Asai S."/>
            <person name="Ayukawa Y."/>
            <person name="Gan P."/>
            <person name="Masuda S."/>
            <person name="Komatsu K."/>
            <person name="Shirasu K."/>
            <person name="Arie T."/>
        </authorList>
    </citation>
    <scope>NUCLEOTIDE SEQUENCE [LARGE SCALE GENOMIC DNA]</scope>
    <source>
        <strain evidence="3 4">160527</strain>
    </source>
</reference>
<proteinExistence type="predicted"/>
<dbReference type="AlphaFoldDB" id="A0A559LAS1"/>
<evidence type="ECO:0000313" key="4">
    <source>
        <dbReference type="Proteomes" id="UP000320707"/>
    </source>
</evidence>
<feature type="coiled-coil region" evidence="1">
    <location>
        <begin position="149"/>
        <end position="211"/>
    </location>
</feature>
<evidence type="ECO:0000313" key="3">
    <source>
        <dbReference type="EMBL" id="TVY70461.1"/>
    </source>
</evidence>
<name>A0A559LAS1_FUSOC</name>
<accession>A0A559LAS1</accession>
<organism evidence="3 4">
    <name type="scientific">Fusarium oxysporum f. sp. cubense</name>
    <dbReference type="NCBI Taxonomy" id="61366"/>
    <lineage>
        <taxon>Eukaryota</taxon>
        <taxon>Fungi</taxon>
        <taxon>Dikarya</taxon>
        <taxon>Ascomycota</taxon>
        <taxon>Pezizomycotina</taxon>
        <taxon>Sordariomycetes</taxon>
        <taxon>Hypocreomycetidae</taxon>
        <taxon>Hypocreales</taxon>
        <taxon>Nectriaceae</taxon>
        <taxon>Fusarium</taxon>
        <taxon>Fusarium oxysporum species complex</taxon>
    </lineage>
</organism>
<dbReference type="EMBL" id="SRMI01000005">
    <property type="protein sequence ID" value="TVY70461.1"/>
    <property type="molecule type" value="Genomic_DNA"/>
</dbReference>
<feature type="compositionally biased region" description="Polar residues" evidence="2">
    <location>
        <begin position="80"/>
        <end position="95"/>
    </location>
</feature>
<dbReference type="Proteomes" id="UP000320707">
    <property type="component" value="Unassembled WGS sequence"/>
</dbReference>
<evidence type="ECO:0000256" key="2">
    <source>
        <dbReference type="SAM" id="MobiDB-lite"/>
    </source>
</evidence>
<feature type="region of interest" description="Disordered" evidence="2">
    <location>
        <begin position="57"/>
        <end position="95"/>
    </location>
</feature>